<organism evidence="1 2">
    <name type="scientific">Blastopirellula marina</name>
    <dbReference type="NCBI Taxonomy" id="124"/>
    <lineage>
        <taxon>Bacteria</taxon>
        <taxon>Pseudomonadati</taxon>
        <taxon>Planctomycetota</taxon>
        <taxon>Planctomycetia</taxon>
        <taxon>Pirellulales</taxon>
        <taxon>Pirellulaceae</taxon>
        <taxon>Blastopirellula</taxon>
    </lineage>
</organism>
<name>A0A2S8FJF5_9BACT</name>
<dbReference type="Proteomes" id="UP000238322">
    <property type="component" value="Unassembled WGS sequence"/>
</dbReference>
<protein>
    <submittedName>
        <fullName evidence="1">Uncharacterized protein</fullName>
    </submittedName>
</protein>
<accession>A0A2S8FJF5</accession>
<sequence>MKTEGKLAVVDRALSVLPLQTSLTCKTIWERSGSCLGRFQEELAFNPKLIEKSLGRNWGFAMYYRGS</sequence>
<dbReference type="AlphaFoldDB" id="A0A2S8FJF5"/>
<reference evidence="1 2" key="1">
    <citation type="submission" date="2018-02" db="EMBL/GenBank/DDBJ databases">
        <title>Comparative genomes isolates from brazilian mangrove.</title>
        <authorList>
            <person name="Araujo J.E."/>
            <person name="Taketani R.G."/>
            <person name="Silva M.C.P."/>
            <person name="Loureco M.V."/>
            <person name="Andreote F.D."/>
        </authorList>
    </citation>
    <scope>NUCLEOTIDE SEQUENCE [LARGE SCALE GENOMIC DNA]</scope>
    <source>
        <strain evidence="1 2">Hex-1 MGV</strain>
    </source>
</reference>
<proteinExistence type="predicted"/>
<evidence type="ECO:0000313" key="2">
    <source>
        <dbReference type="Proteomes" id="UP000238322"/>
    </source>
</evidence>
<dbReference type="EMBL" id="PUHY01000012">
    <property type="protein sequence ID" value="PQO32273.1"/>
    <property type="molecule type" value="Genomic_DNA"/>
</dbReference>
<comment type="caution">
    <text evidence="1">The sequence shown here is derived from an EMBL/GenBank/DDBJ whole genome shotgun (WGS) entry which is preliminary data.</text>
</comment>
<evidence type="ECO:0000313" key="1">
    <source>
        <dbReference type="EMBL" id="PQO32273.1"/>
    </source>
</evidence>
<gene>
    <name evidence="1" type="ORF">C5Y83_18770</name>
</gene>